<dbReference type="GO" id="GO:0046872">
    <property type="term" value="F:metal ion binding"/>
    <property type="evidence" value="ECO:0007669"/>
    <property type="project" value="InterPro"/>
</dbReference>
<dbReference type="PROSITE" id="PS50975">
    <property type="entry name" value="ATP_GRASP"/>
    <property type="match status" value="1"/>
</dbReference>
<dbReference type="RefSeq" id="WP_314802348.1">
    <property type="nucleotide sequence ID" value="NZ_CP130319.1"/>
</dbReference>
<evidence type="ECO:0000259" key="2">
    <source>
        <dbReference type="PROSITE" id="PS50975"/>
    </source>
</evidence>
<reference evidence="3" key="1">
    <citation type="submission" date="2022-02" db="EMBL/GenBank/DDBJ databases">
        <title>Paenibacillus sp. MBLB1832 Whole Genome Shotgun Sequencing.</title>
        <authorList>
            <person name="Hwang C.Y."/>
            <person name="Cho E.-S."/>
            <person name="Seo M.-J."/>
        </authorList>
    </citation>
    <scope>NUCLEOTIDE SEQUENCE</scope>
    <source>
        <strain evidence="3">MBLB1832</strain>
    </source>
</reference>
<evidence type="ECO:0000313" key="3">
    <source>
        <dbReference type="EMBL" id="WNR45530.1"/>
    </source>
</evidence>
<dbReference type="InterPro" id="IPR026838">
    <property type="entry name" value="YheC/D"/>
</dbReference>
<dbReference type="SUPFAM" id="SSF56059">
    <property type="entry name" value="Glutathione synthetase ATP-binding domain-like"/>
    <property type="match status" value="1"/>
</dbReference>
<dbReference type="Gene3D" id="3.30.470.20">
    <property type="entry name" value="ATP-grasp fold, B domain"/>
    <property type="match status" value="1"/>
</dbReference>
<proteinExistence type="predicted"/>
<dbReference type="AlphaFoldDB" id="A0AA96RL93"/>
<dbReference type="GO" id="GO:0005524">
    <property type="term" value="F:ATP binding"/>
    <property type="evidence" value="ECO:0007669"/>
    <property type="project" value="UniProtKB-UniRule"/>
</dbReference>
<dbReference type="Pfam" id="PF14398">
    <property type="entry name" value="ATPgrasp_YheCD"/>
    <property type="match status" value="1"/>
</dbReference>
<evidence type="ECO:0000313" key="4">
    <source>
        <dbReference type="Proteomes" id="UP001304650"/>
    </source>
</evidence>
<sequence length="263" mass="30436">MKKNIGVKPYVNKPRYVSSKIGKTRAIEANEALHKYVPTTKRLTMATLKSMLDTHRMVYVKPNVGMFGNGVIRIELADAEKNERPYSYQEGVRLRRFKTFTDMYASLRKMIGKRPYLVQKGIHLLKYKGNRFDLRVMVQQTPQRKWETTGVMGRVAHPAKIVTNFHNGGSLKSFDTLLKAYLPQAEKKEFLQKLQKMGVLVAKAIEAKYKGVKEIGIDVALDHEINPWILEVNTSPDPYIFQRLSDKRIFRKIRKYAKAYGRL</sequence>
<keyword evidence="1" id="KW-0547">Nucleotide-binding</keyword>
<gene>
    <name evidence="3" type="ORF">MJB10_05335</name>
</gene>
<organism evidence="3 4">
    <name type="scientific">Paenibacillus roseopurpureus</name>
    <dbReference type="NCBI Taxonomy" id="2918901"/>
    <lineage>
        <taxon>Bacteria</taxon>
        <taxon>Bacillati</taxon>
        <taxon>Bacillota</taxon>
        <taxon>Bacilli</taxon>
        <taxon>Bacillales</taxon>
        <taxon>Paenibacillaceae</taxon>
        <taxon>Paenibacillus</taxon>
    </lineage>
</organism>
<dbReference type="Proteomes" id="UP001304650">
    <property type="component" value="Chromosome"/>
</dbReference>
<dbReference type="EMBL" id="CP130319">
    <property type="protein sequence ID" value="WNR45530.1"/>
    <property type="molecule type" value="Genomic_DNA"/>
</dbReference>
<dbReference type="KEGG" id="proo:MJB10_05335"/>
<name>A0AA96RL93_9BACL</name>
<evidence type="ECO:0000256" key="1">
    <source>
        <dbReference type="PROSITE-ProRule" id="PRU00409"/>
    </source>
</evidence>
<dbReference type="InterPro" id="IPR011761">
    <property type="entry name" value="ATP-grasp"/>
</dbReference>
<protein>
    <submittedName>
        <fullName evidence="3">YheC/YheD family protein</fullName>
    </submittedName>
</protein>
<keyword evidence="4" id="KW-1185">Reference proteome</keyword>
<feature type="domain" description="ATP-grasp" evidence="2">
    <location>
        <begin position="29"/>
        <end position="258"/>
    </location>
</feature>
<accession>A0AA96RL93</accession>
<keyword evidence="1" id="KW-0067">ATP-binding</keyword>